<keyword evidence="4" id="KW-0233">DNA recombination</keyword>
<proteinExistence type="inferred from homology"/>
<evidence type="ECO:0000313" key="7">
    <source>
        <dbReference type="Proteomes" id="UP000754226"/>
    </source>
</evidence>
<organism evidence="6 7">
    <name type="scientific">Acidaminococcus intestini</name>
    <dbReference type="NCBI Taxonomy" id="187327"/>
    <lineage>
        <taxon>Bacteria</taxon>
        <taxon>Bacillati</taxon>
        <taxon>Bacillota</taxon>
        <taxon>Negativicutes</taxon>
        <taxon>Acidaminococcales</taxon>
        <taxon>Acidaminococcaceae</taxon>
        <taxon>Acidaminococcus</taxon>
    </lineage>
</organism>
<dbReference type="GO" id="GO:0006310">
    <property type="term" value="P:DNA recombination"/>
    <property type="evidence" value="ECO:0007669"/>
    <property type="project" value="UniProtKB-KW"/>
</dbReference>
<dbReference type="PANTHER" id="PTHR30629">
    <property type="entry name" value="PROPHAGE INTEGRASE"/>
    <property type="match status" value="1"/>
</dbReference>
<evidence type="ECO:0000256" key="2">
    <source>
        <dbReference type="ARBA" id="ARBA00022908"/>
    </source>
</evidence>
<dbReference type="Gene3D" id="1.10.443.10">
    <property type="entry name" value="Intergrase catalytic core"/>
    <property type="match status" value="1"/>
</dbReference>
<keyword evidence="3" id="KW-0238">DNA-binding</keyword>
<dbReference type="SUPFAM" id="SSF56349">
    <property type="entry name" value="DNA breaking-rejoining enzymes"/>
    <property type="match status" value="1"/>
</dbReference>
<name>A0A943EDV0_9FIRM</name>
<dbReference type="Pfam" id="PF00589">
    <property type="entry name" value="Phage_integrase"/>
    <property type="match status" value="1"/>
</dbReference>
<feature type="domain" description="Tyr recombinase" evidence="5">
    <location>
        <begin position="170"/>
        <end position="371"/>
    </location>
</feature>
<evidence type="ECO:0000256" key="1">
    <source>
        <dbReference type="ARBA" id="ARBA00008857"/>
    </source>
</evidence>
<evidence type="ECO:0000256" key="4">
    <source>
        <dbReference type="ARBA" id="ARBA00023172"/>
    </source>
</evidence>
<comment type="similarity">
    <text evidence="1">Belongs to the 'phage' integrase family.</text>
</comment>
<evidence type="ECO:0000259" key="5">
    <source>
        <dbReference type="PROSITE" id="PS51898"/>
    </source>
</evidence>
<accession>A0A943EDV0</accession>
<dbReference type="Gene3D" id="1.10.150.130">
    <property type="match status" value="1"/>
</dbReference>
<dbReference type="InterPro" id="IPR050808">
    <property type="entry name" value="Phage_Integrase"/>
</dbReference>
<dbReference type="InterPro" id="IPR011010">
    <property type="entry name" value="DNA_brk_join_enz"/>
</dbReference>
<comment type="caution">
    <text evidence="6">The sequence shown here is derived from an EMBL/GenBank/DDBJ whole genome shotgun (WGS) entry which is preliminary data.</text>
</comment>
<reference evidence="6" key="1">
    <citation type="submission" date="2021-02" db="EMBL/GenBank/DDBJ databases">
        <title>Infant gut strain persistence is associated with maternal origin, phylogeny, and functional potential including surface adhesion and iron acquisition.</title>
        <authorList>
            <person name="Lou Y.C."/>
        </authorList>
    </citation>
    <scope>NUCLEOTIDE SEQUENCE</scope>
    <source>
        <strain evidence="6">L3_106_000M1_dasL3_106_000M1_concoct_15</strain>
    </source>
</reference>
<dbReference type="InterPro" id="IPR010998">
    <property type="entry name" value="Integrase_recombinase_N"/>
</dbReference>
<dbReference type="CDD" id="cd01189">
    <property type="entry name" value="INT_ICEBs1_C_like"/>
    <property type="match status" value="1"/>
</dbReference>
<dbReference type="Proteomes" id="UP000754226">
    <property type="component" value="Unassembled WGS sequence"/>
</dbReference>
<dbReference type="GO" id="GO:0015074">
    <property type="term" value="P:DNA integration"/>
    <property type="evidence" value="ECO:0007669"/>
    <property type="project" value="UniProtKB-KW"/>
</dbReference>
<dbReference type="GO" id="GO:0003677">
    <property type="term" value="F:DNA binding"/>
    <property type="evidence" value="ECO:0007669"/>
    <property type="project" value="UniProtKB-KW"/>
</dbReference>
<dbReference type="InterPro" id="IPR013762">
    <property type="entry name" value="Integrase-like_cat_sf"/>
</dbReference>
<evidence type="ECO:0000313" key="6">
    <source>
        <dbReference type="EMBL" id="MBS5519588.1"/>
    </source>
</evidence>
<dbReference type="InterPro" id="IPR002104">
    <property type="entry name" value="Integrase_catalytic"/>
</dbReference>
<dbReference type="PROSITE" id="PS51898">
    <property type="entry name" value="TYR_RECOMBINASE"/>
    <property type="match status" value="1"/>
</dbReference>
<gene>
    <name evidence="6" type="ORF">KHX13_04545</name>
</gene>
<evidence type="ECO:0000256" key="3">
    <source>
        <dbReference type="ARBA" id="ARBA00023125"/>
    </source>
</evidence>
<dbReference type="PANTHER" id="PTHR30629:SF2">
    <property type="entry name" value="PROPHAGE INTEGRASE INTS-RELATED"/>
    <property type="match status" value="1"/>
</dbReference>
<protein>
    <submittedName>
        <fullName evidence="6">Site-specific integrase</fullName>
    </submittedName>
</protein>
<sequence length="378" mass="43490">MWASKKDNGMYIFRERYIDRAGKRKIVSVQFPNKTRATVKKAQEILDERIAELTKPAESTLTLKSVIDDYIAFKKTQVKDITYVNYFRQAKKIYDFLDPQRIVTDITAREWQHVIDTITAKISAKAARVVFQFAKAALEQAERLDGISAIPIRRVKIPKTQKTAKEVSEAAANFLTREELKEVLELVQKKAPYIADILEFQALTGLRYGELAALREEDYNEEAHTINVNATINFNYKGMRCHRGTPKNIYSLRTIELDSKASAIIEKFIVYNKAARIWFNGPGYNLPDKFIFVSRENGYPLDISYVNHLLRSLHYHKRLTTHVFRHTHISLLAEAGVPLKAIMARVGHNEPRTTMSIYTHVTDRMKDIAVKALNEITL</sequence>
<dbReference type="EMBL" id="JAGZCZ010000005">
    <property type="protein sequence ID" value="MBS5519588.1"/>
    <property type="molecule type" value="Genomic_DNA"/>
</dbReference>
<dbReference type="AlphaFoldDB" id="A0A943EDV0"/>
<keyword evidence="2" id="KW-0229">DNA integration</keyword>